<protein>
    <submittedName>
        <fullName evidence="1">Uncharacterized protein</fullName>
    </submittedName>
</protein>
<dbReference type="EMBL" id="JACCCC010000001">
    <property type="protein sequence ID" value="NYE50890.1"/>
    <property type="molecule type" value="Genomic_DNA"/>
</dbReference>
<comment type="caution">
    <text evidence="1">The sequence shown here is derived from an EMBL/GenBank/DDBJ whole genome shotgun (WGS) entry which is preliminary data.</text>
</comment>
<dbReference type="Proteomes" id="UP000589036">
    <property type="component" value="Unassembled WGS sequence"/>
</dbReference>
<proteinExistence type="predicted"/>
<gene>
    <name evidence="1" type="ORF">HDA32_006010</name>
</gene>
<name>A0A852UA94_9ACTN</name>
<accession>A0A852UA94</accession>
<evidence type="ECO:0000313" key="2">
    <source>
        <dbReference type="Proteomes" id="UP000589036"/>
    </source>
</evidence>
<evidence type="ECO:0000313" key="1">
    <source>
        <dbReference type="EMBL" id="NYE50890.1"/>
    </source>
</evidence>
<reference evidence="1 2" key="1">
    <citation type="submission" date="2020-07" db="EMBL/GenBank/DDBJ databases">
        <title>Sequencing the genomes of 1000 actinobacteria strains.</title>
        <authorList>
            <person name="Klenk H.-P."/>
        </authorList>
    </citation>
    <scope>NUCLEOTIDE SEQUENCE [LARGE SCALE GENOMIC DNA]</scope>
    <source>
        <strain evidence="1 2">CXB654</strain>
    </source>
</reference>
<organism evidence="1 2">
    <name type="scientific">Spinactinospora alkalitolerans</name>
    <dbReference type="NCBI Taxonomy" id="687207"/>
    <lineage>
        <taxon>Bacteria</taxon>
        <taxon>Bacillati</taxon>
        <taxon>Actinomycetota</taxon>
        <taxon>Actinomycetes</taxon>
        <taxon>Streptosporangiales</taxon>
        <taxon>Nocardiopsidaceae</taxon>
        <taxon>Spinactinospora</taxon>
    </lineage>
</organism>
<dbReference type="RefSeq" id="WP_179646297.1">
    <property type="nucleotide sequence ID" value="NZ_BAAAYY010000005.1"/>
</dbReference>
<dbReference type="AlphaFoldDB" id="A0A852UA94"/>
<sequence length="58" mass="6477">MGECSDVDWTALSDDDLLEHVLSVLDQDPHPKWVGEMFRAIRAAGIPTQRDGAREAVR</sequence>
<keyword evidence="2" id="KW-1185">Reference proteome</keyword>